<name>A0A836CK79_9STRA</name>
<organism evidence="2 3">
    <name type="scientific">Tribonema minus</name>
    <dbReference type="NCBI Taxonomy" id="303371"/>
    <lineage>
        <taxon>Eukaryota</taxon>
        <taxon>Sar</taxon>
        <taxon>Stramenopiles</taxon>
        <taxon>Ochrophyta</taxon>
        <taxon>PX clade</taxon>
        <taxon>Xanthophyceae</taxon>
        <taxon>Tribonematales</taxon>
        <taxon>Tribonemataceae</taxon>
        <taxon>Tribonema</taxon>
    </lineage>
</organism>
<keyword evidence="3" id="KW-1185">Reference proteome</keyword>
<reference evidence="2" key="1">
    <citation type="submission" date="2021-02" db="EMBL/GenBank/DDBJ databases">
        <title>First Annotated Genome of the Yellow-green Alga Tribonema minus.</title>
        <authorList>
            <person name="Mahan K.M."/>
        </authorList>
    </citation>
    <scope>NUCLEOTIDE SEQUENCE</scope>
    <source>
        <strain evidence="2">UTEX B ZZ1240</strain>
    </source>
</reference>
<proteinExistence type="predicted"/>
<dbReference type="EMBL" id="JAFCMP010000046">
    <property type="protein sequence ID" value="KAG5189670.1"/>
    <property type="molecule type" value="Genomic_DNA"/>
</dbReference>
<feature type="region of interest" description="Disordered" evidence="1">
    <location>
        <begin position="23"/>
        <end position="49"/>
    </location>
</feature>
<comment type="caution">
    <text evidence="2">The sequence shown here is derived from an EMBL/GenBank/DDBJ whole genome shotgun (WGS) entry which is preliminary data.</text>
</comment>
<gene>
    <name evidence="2" type="ORF">JKP88DRAFT_347643</name>
</gene>
<evidence type="ECO:0000313" key="3">
    <source>
        <dbReference type="Proteomes" id="UP000664859"/>
    </source>
</evidence>
<dbReference type="AlphaFoldDB" id="A0A836CK79"/>
<dbReference type="Proteomes" id="UP000664859">
    <property type="component" value="Unassembled WGS sequence"/>
</dbReference>
<accession>A0A836CK79</accession>
<evidence type="ECO:0000256" key="1">
    <source>
        <dbReference type="SAM" id="MobiDB-lite"/>
    </source>
</evidence>
<sequence>MLAFAAARDSSSSKRHLKLSTRLQQSLIADPTTPAPRPPRAKKARVAASSSAAADAGELGELIQNWEPDAEASLRHIEASGAVSAEQRRAQIISQISCDQHARDALDAIINGATPGLQAHNGSYSSGLSVSGTFPTTTTLNPAAANHAWTLRHPTNAAVIVLQQLLGGGVPLHEAALLSNMTPTTVPGDYIMCPKDADFALFAQPYADFLREQYAHGVRAFVCIGTRNEAAVLDALCPRGHTAVCLAEHNNSRLLLVLGVGENGSDGRQFLLLVPHEHMSHVMWQALSRSSRLWLLAGLVHCVSALQALRGKARPDAKGLLELVGPEKAEGKRSGWYSSGAYAESVMRGARRLQFIRAFGEEEGLAKWQAWYTDCKRRAGKKSHEAWEAGEYTNIVKEDPSAAGKKSHEAWEAGEYTNIVKEDPSAAGKEANWVQGVNVPDTCLQRVRAIVRDVAASSKALTGLTLSEDGDEDGAYTLYTAPNKPANAAAYNDVLRAVTAVTGLGADAFKTHLGSKRGRESRVCKADDNVKDFARQMQLDGVALWKMKPEAVKDLAIDEKGTSVTGTAGLTKGKALAVVMDRYNTGQQIYQTVLPSIHPAGYRPVTLKAVQRPPPSSA</sequence>
<evidence type="ECO:0000313" key="2">
    <source>
        <dbReference type="EMBL" id="KAG5189670.1"/>
    </source>
</evidence>
<protein>
    <submittedName>
        <fullName evidence="2">Uncharacterized protein</fullName>
    </submittedName>
</protein>